<comment type="caution">
    <text evidence="2">The sequence shown here is derived from an EMBL/GenBank/DDBJ whole genome shotgun (WGS) entry which is preliminary data.</text>
</comment>
<name>A0A4R0R720_9APHY</name>
<protein>
    <submittedName>
        <fullName evidence="2">Uncharacterized protein</fullName>
    </submittedName>
</protein>
<dbReference type="EMBL" id="RWJN01000390">
    <property type="protein sequence ID" value="TCD62236.1"/>
    <property type="molecule type" value="Genomic_DNA"/>
</dbReference>
<evidence type="ECO:0000256" key="1">
    <source>
        <dbReference type="SAM" id="MobiDB-lite"/>
    </source>
</evidence>
<evidence type="ECO:0000313" key="3">
    <source>
        <dbReference type="Proteomes" id="UP000292702"/>
    </source>
</evidence>
<sequence>MNISPEPGSPISGSSSSDSETEIPLVSGQHVLRPRPGASWSMLSPSARPDLDHFSGPSGKRRNPPGPIGGGMPRDAKSRRREDGPGRRGGSGVNWTATPQEGGSKKDDLVDQHIVDRLRVLFGDPFDDSVVKVVPS</sequence>
<feature type="compositionally biased region" description="Basic and acidic residues" evidence="1">
    <location>
        <begin position="74"/>
        <end position="86"/>
    </location>
</feature>
<accession>A0A4R0R720</accession>
<dbReference type="OrthoDB" id="2726318at2759"/>
<feature type="region of interest" description="Disordered" evidence="1">
    <location>
        <begin position="1"/>
        <end position="109"/>
    </location>
</feature>
<proteinExistence type="predicted"/>
<gene>
    <name evidence="2" type="ORF">EIP91_007195</name>
</gene>
<keyword evidence="3" id="KW-1185">Reference proteome</keyword>
<evidence type="ECO:0000313" key="2">
    <source>
        <dbReference type="EMBL" id="TCD62236.1"/>
    </source>
</evidence>
<dbReference type="AlphaFoldDB" id="A0A4R0R720"/>
<dbReference type="Proteomes" id="UP000292702">
    <property type="component" value="Unassembled WGS sequence"/>
</dbReference>
<feature type="compositionally biased region" description="Low complexity" evidence="1">
    <location>
        <begin position="1"/>
        <end position="24"/>
    </location>
</feature>
<reference evidence="2 3" key="1">
    <citation type="submission" date="2018-11" db="EMBL/GenBank/DDBJ databases">
        <title>Genome assembly of Steccherinum ochraceum LE-BIN_3174, the white-rot fungus of the Steccherinaceae family (The Residual Polyporoid clade, Polyporales, Basidiomycota).</title>
        <authorList>
            <person name="Fedorova T.V."/>
            <person name="Glazunova O.A."/>
            <person name="Landesman E.O."/>
            <person name="Moiseenko K.V."/>
            <person name="Psurtseva N.V."/>
            <person name="Savinova O.S."/>
            <person name="Shakhova N.V."/>
            <person name="Tyazhelova T.V."/>
            <person name="Vasina D.V."/>
        </authorList>
    </citation>
    <scope>NUCLEOTIDE SEQUENCE [LARGE SCALE GENOMIC DNA]</scope>
    <source>
        <strain evidence="2 3">LE-BIN_3174</strain>
    </source>
</reference>
<organism evidence="2 3">
    <name type="scientific">Steccherinum ochraceum</name>
    <dbReference type="NCBI Taxonomy" id="92696"/>
    <lineage>
        <taxon>Eukaryota</taxon>
        <taxon>Fungi</taxon>
        <taxon>Dikarya</taxon>
        <taxon>Basidiomycota</taxon>
        <taxon>Agaricomycotina</taxon>
        <taxon>Agaricomycetes</taxon>
        <taxon>Polyporales</taxon>
        <taxon>Steccherinaceae</taxon>
        <taxon>Steccherinum</taxon>
    </lineage>
</organism>